<feature type="compositionally biased region" description="Polar residues" evidence="1">
    <location>
        <begin position="70"/>
        <end position="84"/>
    </location>
</feature>
<keyword evidence="2" id="KW-1133">Transmembrane helix</keyword>
<feature type="transmembrane region" description="Helical" evidence="2">
    <location>
        <begin position="198"/>
        <end position="221"/>
    </location>
</feature>
<organism evidence="3 4">
    <name type="scientific">Mytilus edulis</name>
    <name type="common">Blue mussel</name>
    <dbReference type="NCBI Taxonomy" id="6550"/>
    <lineage>
        <taxon>Eukaryota</taxon>
        <taxon>Metazoa</taxon>
        <taxon>Spiralia</taxon>
        <taxon>Lophotrochozoa</taxon>
        <taxon>Mollusca</taxon>
        <taxon>Bivalvia</taxon>
        <taxon>Autobranchia</taxon>
        <taxon>Pteriomorphia</taxon>
        <taxon>Mytilida</taxon>
        <taxon>Mytiloidea</taxon>
        <taxon>Mytilidae</taxon>
        <taxon>Mytilinae</taxon>
        <taxon>Mytilus</taxon>
    </lineage>
</organism>
<dbReference type="OrthoDB" id="6130556at2759"/>
<keyword evidence="4" id="KW-1185">Reference proteome</keyword>
<name>A0A8S3Q8U5_MYTED</name>
<dbReference type="AlphaFoldDB" id="A0A8S3Q8U5"/>
<feature type="region of interest" description="Disordered" evidence="1">
    <location>
        <begin position="63"/>
        <end position="84"/>
    </location>
</feature>
<evidence type="ECO:0000313" key="3">
    <source>
        <dbReference type="EMBL" id="CAG2191725.1"/>
    </source>
</evidence>
<proteinExistence type="predicted"/>
<accession>A0A8S3Q8U5</accession>
<evidence type="ECO:0000256" key="2">
    <source>
        <dbReference type="SAM" id="Phobius"/>
    </source>
</evidence>
<evidence type="ECO:0000313" key="4">
    <source>
        <dbReference type="Proteomes" id="UP000683360"/>
    </source>
</evidence>
<comment type="caution">
    <text evidence="3">The sequence shown here is derived from an EMBL/GenBank/DDBJ whole genome shotgun (WGS) entry which is preliminary data.</text>
</comment>
<dbReference type="Proteomes" id="UP000683360">
    <property type="component" value="Unassembled WGS sequence"/>
</dbReference>
<dbReference type="EMBL" id="CAJPWZ010000369">
    <property type="protein sequence ID" value="CAG2191725.1"/>
    <property type="molecule type" value="Genomic_DNA"/>
</dbReference>
<evidence type="ECO:0000256" key="1">
    <source>
        <dbReference type="SAM" id="MobiDB-lite"/>
    </source>
</evidence>
<keyword evidence="2" id="KW-0812">Transmembrane</keyword>
<keyword evidence="2" id="KW-0472">Membrane</keyword>
<reference evidence="3" key="1">
    <citation type="submission" date="2021-03" db="EMBL/GenBank/DDBJ databases">
        <authorList>
            <person name="Bekaert M."/>
        </authorList>
    </citation>
    <scope>NUCLEOTIDE SEQUENCE</scope>
</reference>
<gene>
    <name evidence="3" type="ORF">MEDL_6941</name>
</gene>
<sequence>MPSTPTDQEADTHFDKHLSLREQHTDQATLTHGLETNVESCAFQDDFQLQVVDDRVERMNESFRKETHYPNEQSRLSTNSNSNINQVEPSFDTIVGAISSIETTGQILAKNASPTCCSSESDKAISTNCSGLNPIHIGSVHKSEEEVDNVVSNKHIEREENQTEEKSVETYGLLEKGTNTNKFSKQLNRRISTNCTKLVVVVVIIAIMCLALVIAVIVLFIRTKTLQGHIKENTSGERSNDFNSLTLHVNWSNIKTVNSTQNVNITWFPAEQNKFMNVEKGHH</sequence>
<protein>
    <submittedName>
        <fullName evidence="3">Uncharacterized protein</fullName>
    </submittedName>
</protein>